<dbReference type="Proteomes" id="UP001155587">
    <property type="component" value="Unassembled WGS sequence"/>
</dbReference>
<keyword evidence="2" id="KW-1185">Reference proteome</keyword>
<dbReference type="AlphaFoldDB" id="A0A9X3CKM9"/>
<dbReference type="Pfam" id="PF07445">
    <property type="entry name" value="PriC"/>
    <property type="match status" value="1"/>
</dbReference>
<dbReference type="EMBL" id="JAKRRY010000002">
    <property type="protein sequence ID" value="MCW8344980.1"/>
    <property type="molecule type" value="Genomic_DNA"/>
</dbReference>
<reference evidence="1" key="1">
    <citation type="submission" date="2022-02" db="EMBL/GenBank/DDBJ databases">
        <title>Vibrio sp. nov, a new bacterium isolated from seawater.</title>
        <authorList>
            <person name="Yuan Y."/>
        </authorList>
    </citation>
    <scope>NUCLEOTIDE SEQUENCE</scope>
    <source>
        <strain evidence="1">ZSDZ65</strain>
    </source>
</reference>
<dbReference type="InterPro" id="IPR038338">
    <property type="entry name" value="PriC_sf"/>
</dbReference>
<evidence type="ECO:0000313" key="2">
    <source>
        <dbReference type="Proteomes" id="UP001155587"/>
    </source>
</evidence>
<proteinExistence type="predicted"/>
<protein>
    <submittedName>
        <fullName evidence="1">Primosomal replication protein</fullName>
    </submittedName>
</protein>
<organism evidence="1 2">
    <name type="scientific">Vibrio qingdaonensis</name>
    <dbReference type="NCBI Taxonomy" id="2829491"/>
    <lineage>
        <taxon>Bacteria</taxon>
        <taxon>Pseudomonadati</taxon>
        <taxon>Pseudomonadota</taxon>
        <taxon>Gammaproteobacteria</taxon>
        <taxon>Vibrionales</taxon>
        <taxon>Vibrionaceae</taxon>
        <taxon>Vibrio</taxon>
    </lineage>
</organism>
<name>A0A9X3CKM9_9VIBR</name>
<accession>A0A9X3CKM9</accession>
<comment type="caution">
    <text evidence="1">The sequence shown here is derived from an EMBL/GenBank/DDBJ whole genome shotgun (WGS) entry which is preliminary data.</text>
</comment>
<evidence type="ECO:0000313" key="1">
    <source>
        <dbReference type="EMBL" id="MCW8344980.1"/>
    </source>
</evidence>
<dbReference type="Gene3D" id="1.20.1270.340">
    <property type="match status" value="1"/>
</dbReference>
<dbReference type="InterPro" id="IPR010890">
    <property type="entry name" value="PriC"/>
</dbReference>
<gene>
    <name evidence="1" type="ORF">MD535_02915</name>
</gene>
<dbReference type="RefSeq" id="WP_265673436.1">
    <property type="nucleotide sequence ID" value="NZ_JAKRRY010000002.1"/>
</dbReference>
<sequence length="169" mass="19320">MKLADLHTRLEKLRQSAAAYDAERKKSVTVLFDDQLFNASSRFLSPCVHEAKDNLRQLSSNTISLTKAQYLADRLVAQLEALERALAPFAQPNTTSPQESNDLHSQLRQHQEWEARLCALVRHKESLLGSGGNKETLENEWQIAEQRLQRCRAALLNIEHQINESEKFL</sequence>